<proteinExistence type="predicted"/>
<protein>
    <submittedName>
        <fullName evidence="1">Uncharacterized protein</fullName>
    </submittedName>
</protein>
<gene>
    <name evidence="1" type="ORF">HJG60_011914</name>
</gene>
<name>A0A833ZJ81_9CHIR</name>
<comment type="caution">
    <text evidence="1">The sequence shown here is derived from an EMBL/GenBank/DDBJ whole genome shotgun (WGS) entry which is preliminary data.</text>
</comment>
<evidence type="ECO:0000313" key="1">
    <source>
        <dbReference type="EMBL" id="KAF6094824.1"/>
    </source>
</evidence>
<accession>A0A833ZJ81</accession>
<organism evidence="1 2">
    <name type="scientific">Phyllostomus discolor</name>
    <name type="common">pale spear-nosed bat</name>
    <dbReference type="NCBI Taxonomy" id="89673"/>
    <lineage>
        <taxon>Eukaryota</taxon>
        <taxon>Metazoa</taxon>
        <taxon>Chordata</taxon>
        <taxon>Craniata</taxon>
        <taxon>Vertebrata</taxon>
        <taxon>Euteleostomi</taxon>
        <taxon>Mammalia</taxon>
        <taxon>Eutheria</taxon>
        <taxon>Laurasiatheria</taxon>
        <taxon>Chiroptera</taxon>
        <taxon>Yangochiroptera</taxon>
        <taxon>Phyllostomidae</taxon>
        <taxon>Phyllostominae</taxon>
        <taxon>Phyllostomus</taxon>
    </lineage>
</organism>
<dbReference type="AlphaFoldDB" id="A0A833ZJ81"/>
<dbReference type="Proteomes" id="UP000664940">
    <property type="component" value="Unassembled WGS sequence"/>
</dbReference>
<reference evidence="1 2" key="1">
    <citation type="journal article" date="2020" name="Nature">
        <title>Six reference-quality genomes reveal evolution of bat adaptations.</title>
        <authorList>
            <person name="Jebb D."/>
            <person name="Huang Z."/>
            <person name="Pippel M."/>
            <person name="Hughes G.M."/>
            <person name="Lavrichenko K."/>
            <person name="Devanna P."/>
            <person name="Winkler S."/>
            <person name="Jermiin L.S."/>
            <person name="Skirmuntt E.C."/>
            <person name="Katzourakis A."/>
            <person name="Burkitt-Gray L."/>
            <person name="Ray D.A."/>
            <person name="Sullivan K.A.M."/>
            <person name="Roscito J.G."/>
            <person name="Kirilenko B.M."/>
            <person name="Davalos L.M."/>
            <person name="Corthals A.P."/>
            <person name="Power M.L."/>
            <person name="Jones G."/>
            <person name="Ransome R.D."/>
            <person name="Dechmann D.K.N."/>
            <person name="Locatelli A.G."/>
            <person name="Puechmaille S.J."/>
            <person name="Fedrigo O."/>
            <person name="Jarvis E.D."/>
            <person name="Hiller M."/>
            <person name="Vernes S.C."/>
            <person name="Myers E.W."/>
            <person name="Teeling E.C."/>
        </authorList>
    </citation>
    <scope>NUCLEOTIDE SEQUENCE [LARGE SCALE GENOMIC DNA]</scope>
    <source>
        <strain evidence="1">Bat1K_MPI-CBG_1</strain>
    </source>
</reference>
<dbReference type="EMBL" id="JABVXQ010000008">
    <property type="protein sequence ID" value="KAF6094824.1"/>
    <property type="molecule type" value="Genomic_DNA"/>
</dbReference>
<sequence>MQIGLAGEEALPHHPPFPPATPTPALSPHSHSLMIFQHETAATVHCFSKLFFSLTLFTWYNKTYFIMKEICTHRIFKNIDKWEKERKKLPTLLPPKDNCFKTPQCTLFLSFCCAEIFLHTYNSA</sequence>
<evidence type="ECO:0000313" key="2">
    <source>
        <dbReference type="Proteomes" id="UP000664940"/>
    </source>
</evidence>